<evidence type="ECO:0000256" key="7">
    <source>
        <dbReference type="PIRSR" id="PIRSR037470-50"/>
    </source>
</evidence>
<feature type="transmembrane region" description="Helical" evidence="8">
    <location>
        <begin position="379"/>
        <end position="400"/>
    </location>
</feature>
<dbReference type="FunCoup" id="A0A7M7T5P5">
    <property type="interactions" value="93"/>
</dbReference>
<feature type="transmembrane region" description="Helical" evidence="8">
    <location>
        <begin position="166"/>
        <end position="187"/>
    </location>
</feature>
<dbReference type="SUPFAM" id="SSF47473">
    <property type="entry name" value="EF-hand"/>
    <property type="match status" value="1"/>
</dbReference>
<dbReference type="OrthoDB" id="418595at2759"/>
<comment type="subcellular location">
    <subcellularLocation>
        <location evidence="1">Membrane</location>
        <topology evidence="1">Multi-pass membrane protein</topology>
    </subcellularLocation>
</comment>
<dbReference type="InParanoid" id="A0A7M7T5P5"/>
<organism evidence="10 11">
    <name type="scientific">Strongylocentrotus purpuratus</name>
    <name type="common">Purple sea urchin</name>
    <dbReference type="NCBI Taxonomy" id="7668"/>
    <lineage>
        <taxon>Eukaryota</taxon>
        <taxon>Metazoa</taxon>
        <taxon>Echinodermata</taxon>
        <taxon>Eleutherozoa</taxon>
        <taxon>Echinozoa</taxon>
        <taxon>Echinoidea</taxon>
        <taxon>Euechinoidea</taxon>
        <taxon>Echinacea</taxon>
        <taxon>Camarodonta</taxon>
        <taxon>Echinidea</taxon>
        <taxon>Strongylocentrotidae</taxon>
        <taxon>Strongylocentrotus</taxon>
    </lineage>
</organism>
<evidence type="ECO:0000256" key="3">
    <source>
        <dbReference type="ARBA" id="ARBA00022692"/>
    </source>
</evidence>
<reference evidence="10" key="2">
    <citation type="submission" date="2021-01" db="UniProtKB">
        <authorList>
            <consortium name="EnsemblMetazoa"/>
        </authorList>
    </citation>
    <scope>IDENTIFICATION</scope>
</reference>
<reference evidence="11" key="1">
    <citation type="submission" date="2015-02" db="EMBL/GenBank/DDBJ databases">
        <title>Genome sequencing for Strongylocentrotus purpuratus.</title>
        <authorList>
            <person name="Murali S."/>
            <person name="Liu Y."/>
            <person name="Vee V."/>
            <person name="English A."/>
            <person name="Wang M."/>
            <person name="Skinner E."/>
            <person name="Han Y."/>
            <person name="Muzny D.M."/>
            <person name="Worley K.C."/>
            <person name="Gibbs R.A."/>
        </authorList>
    </citation>
    <scope>NUCLEOTIDE SEQUENCE</scope>
</reference>
<dbReference type="InterPro" id="IPR051739">
    <property type="entry name" value="Rhomboid_IM_Serine_Proteases"/>
</dbReference>
<evidence type="ECO:0000256" key="4">
    <source>
        <dbReference type="ARBA" id="ARBA00022989"/>
    </source>
</evidence>
<dbReference type="PIRSF" id="PIRSF037470">
    <property type="entry name" value="Rhomboid"/>
    <property type="match status" value="1"/>
</dbReference>
<feature type="domain" description="EF-hand" evidence="9">
    <location>
        <begin position="30"/>
        <end position="65"/>
    </location>
</feature>
<feature type="active site" evidence="7">
    <location>
        <position position="352"/>
    </location>
</feature>
<dbReference type="Gene3D" id="1.20.1540.10">
    <property type="entry name" value="Rhomboid-like"/>
    <property type="match status" value="1"/>
</dbReference>
<dbReference type="GO" id="GO:0004252">
    <property type="term" value="F:serine-type endopeptidase activity"/>
    <property type="evidence" value="ECO:0000318"/>
    <property type="project" value="GO_Central"/>
</dbReference>
<dbReference type="PROSITE" id="PS50222">
    <property type="entry name" value="EF_HAND_2"/>
    <property type="match status" value="1"/>
</dbReference>
<keyword evidence="11" id="KW-1185">Reference proteome</keyword>
<dbReference type="InterPro" id="IPR022764">
    <property type="entry name" value="Peptidase_S54_rhomboid_dom"/>
</dbReference>
<comment type="similarity">
    <text evidence="2 6">Belongs to the peptidase S54 family.</text>
</comment>
<keyword evidence="4 8" id="KW-1133">Transmembrane helix</keyword>
<sequence length="407" mass="46612">MPAHNSFAMHDTRTRLLDATSNHIDHIDETLVQKWKPLFDKFDVDGNGVISMEAFQVILYKYGLREDLDPHKREVLETTIEENTGGVISYQEFVNIMSDKRSLSFSIAVRSRYEECETDCIDGSSVSFKKDDYRNLTYQQRFLKMVADEILTNETDRNYFRCNFTWCLPPILIFLVTWIELGFYVGVTMNATRYDTNSTMRAADIWTGPLPKHSWLVFDPDKRIQFWRFFSYILLHGGIEHIIFNFSVQMLLGVPLEMVHGTRRIGTLYLISIAAGSMGTSVFDRRSYLVGASAGSYALLSAHLANVALHFTDSKLSPQRIAVVIVCVSADFGLAVYRRYSGLRTAASFVAHLMGVTIGLTIGLFILKNYEQRLHERLGMWLAMVVYIIFILFVVFWNIFYKPGPAV</sequence>
<evidence type="ECO:0000256" key="8">
    <source>
        <dbReference type="SAM" id="Phobius"/>
    </source>
</evidence>
<evidence type="ECO:0000259" key="9">
    <source>
        <dbReference type="PROSITE" id="PS50222"/>
    </source>
</evidence>
<evidence type="ECO:0000256" key="1">
    <source>
        <dbReference type="ARBA" id="ARBA00004141"/>
    </source>
</evidence>
<keyword evidence="5 8" id="KW-0472">Membrane</keyword>
<accession>A0A7M7T5P5</accession>
<dbReference type="KEGG" id="spu:115917964"/>
<dbReference type="Proteomes" id="UP000007110">
    <property type="component" value="Unassembled WGS sequence"/>
</dbReference>
<dbReference type="Gene3D" id="1.10.238.10">
    <property type="entry name" value="EF-hand"/>
    <property type="match status" value="1"/>
</dbReference>
<feature type="transmembrane region" description="Helical" evidence="8">
    <location>
        <begin position="229"/>
        <end position="254"/>
    </location>
</feature>
<feature type="transmembrane region" description="Helical" evidence="8">
    <location>
        <begin position="346"/>
        <end position="367"/>
    </location>
</feature>
<dbReference type="PANTHER" id="PTHR45840:SF2">
    <property type="entry name" value="PROTEIN RHOMBOID-RELATED"/>
    <property type="match status" value="1"/>
</dbReference>
<dbReference type="RefSeq" id="XP_030855810.1">
    <property type="nucleotide sequence ID" value="XM_030999950.1"/>
</dbReference>
<evidence type="ECO:0000256" key="5">
    <source>
        <dbReference type="ARBA" id="ARBA00023136"/>
    </source>
</evidence>
<dbReference type="GeneID" id="115917964"/>
<dbReference type="AlphaFoldDB" id="A0A7M7T5P5"/>
<dbReference type="InterPro" id="IPR002048">
    <property type="entry name" value="EF_hand_dom"/>
</dbReference>
<dbReference type="SUPFAM" id="SSF144091">
    <property type="entry name" value="Rhomboid-like"/>
    <property type="match status" value="1"/>
</dbReference>
<name>A0A7M7T5P5_STRPU</name>
<feature type="active site" description="Nucleophile" evidence="7">
    <location>
        <position position="293"/>
    </location>
</feature>
<dbReference type="CDD" id="cd00051">
    <property type="entry name" value="EFh"/>
    <property type="match status" value="1"/>
</dbReference>
<dbReference type="Pfam" id="PF01694">
    <property type="entry name" value="Rhomboid"/>
    <property type="match status" value="1"/>
</dbReference>
<keyword evidence="3 8" id="KW-0812">Transmembrane</keyword>
<protein>
    <recommendedName>
        <fullName evidence="9">EF-hand domain-containing protein</fullName>
    </recommendedName>
</protein>
<evidence type="ECO:0000313" key="11">
    <source>
        <dbReference type="Proteomes" id="UP000007110"/>
    </source>
</evidence>
<dbReference type="GO" id="GO:0005509">
    <property type="term" value="F:calcium ion binding"/>
    <property type="evidence" value="ECO:0007669"/>
    <property type="project" value="InterPro"/>
</dbReference>
<dbReference type="Pfam" id="PF13499">
    <property type="entry name" value="EF-hand_7"/>
    <property type="match status" value="1"/>
</dbReference>
<dbReference type="InterPro" id="IPR017213">
    <property type="entry name" value="Peptidase_S54_rhomboid_met"/>
</dbReference>
<dbReference type="InterPro" id="IPR035952">
    <property type="entry name" value="Rhomboid-like_sf"/>
</dbReference>
<feature type="transmembrane region" description="Helical" evidence="8">
    <location>
        <begin position="266"/>
        <end position="283"/>
    </location>
</feature>
<evidence type="ECO:0000256" key="6">
    <source>
        <dbReference type="PIRNR" id="PIRNR037470"/>
    </source>
</evidence>
<dbReference type="PANTHER" id="PTHR45840">
    <property type="entry name" value="RHOMBOID-RELATED PROTEIN"/>
    <property type="match status" value="1"/>
</dbReference>
<feature type="transmembrane region" description="Helical" evidence="8">
    <location>
        <begin position="289"/>
        <end position="309"/>
    </location>
</feature>
<proteinExistence type="inferred from homology"/>
<dbReference type="InterPro" id="IPR011992">
    <property type="entry name" value="EF-hand-dom_pair"/>
</dbReference>
<dbReference type="EnsemblMetazoa" id="XM_030999950">
    <property type="protein sequence ID" value="XP_030855810"/>
    <property type="gene ID" value="LOC115917964"/>
</dbReference>
<evidence type="ECO:0000256" key="2">
    <source>
        <dbReference type="ARBA" id="ARBA00009045"/>
    </source>
</evidence>
<evidence type="ECO:0000313" key="10">
    <source>
        <dbReference type="EnsemblMetazoa" id="XP_030855810"/>
    </source>
</evidence>
<dbReference type="GO" id="GO:0016020">
    <property type="term" value="C:membrane"/>
    <property type="evidence" value="ECO:0007669"/>
    <property type="project" value="UniProtKB-SubCell"/>
</dbReference>